<dbReference type="Proteomes" id="UP001151234">
    <property type="component" value="Unassembled WGS sequence"/>
</dbReference>
<evidence type="ECO:0000313" key="3">
    <source>
        <dbReference type="EMBL" id="MDA5398754.1"/>
    </source>
</evidence>
<gene>
    <name evidence="3" type="ORF">OQ273_09260</name>
</gene>
<dbReference type="Pfam" id="PF12674">
    <property type="entry name" value="Zn_ribbon_2"/>
    <property type="match status" value="1"/>
</dbReference>
<organism evidence="3 4">
    <name type="scientific">Hoeflea prorocentri</name>
    <dbReference type="NCBI Taxonomy" id="1922333"/>
    <lineage>
        <taxon>Bacteria</taxon>
        <taxon>Pseudomonadati</taxon>
        <taxon>Pseudomonadota</taxon>
        <taxon>Alphaproteobacteria</taxon>
        <taxon>Hyphomicrobiales</taxon>
        <taxon>Rhizobiaceae</taxon>
        <taxon>Hoeflea</taxon>
    </lineage>
</organism>
<dbReference type="RefSeq" id="WP_267990158.1">
    <property type="nucleotide sequence ID" value="NZ_JAPJZI010000001.1"/>
</dbReference>
<feature type="domain" description="Putative zinc ribbon" evidence="2">
    <location>
        <begin position="5"/>
        <end position="83"/>
    </location>
</feature>
<dbReference type="InterPro" id="IPR025868">
    <property type="entry name" value="Zn_ribbon_dom_put"/>
</dbReference>
<evidence type="ECO:0000313" key="4">
    <source>
        <dbReference type="Proteomes" id="UP001151234"/>
    </source>
</evidence>
<name>A0A9X3ZH66_9HYPH</name>
<accession>A0A9X3ZH66</accession>
<evidence type="ECO:0000259" key="2">
    <source>
        <dbReference type="Pfam" id="PF12674"/>
    </source>
</evidence>
<feature type="region of interest" description="Disordered" evidence="1">
    <location>
        <begin position="1"/>
        <end position="26"/>
    </location>
</feature>
<comment type="caution">
    <text evidence="3">The sequence shown here is derived from an EMBL/GenBank/DDBJ whole genome shotgun (WGS) entry which is preliminary data.</text>
</comment>
<evidence type="ECO:0000256" key="1">
    <source>
        <dbReference type="SAM" id="MobiDB-lite"/>
    </source>
</evidence>
<dbReference type="AlphaFoldDB" id="A0A9X3ZH66"/>
<keyword evidence="4" id="KW-1185">Reference proteome</keyword>
<protein>
    <submittedName>
        <fullName evidence="3">Zinc ribbon domain-containing protein</fullName>
    </submittedName>
</protein>
<sequence length="87" mass="9764">MGRKCQSCGMPLAKDENGGGSNKDGSTSTLYCSLCYQNGVFLHPDFSAKDMQDYCVEQLTKRGMPRFMAWIFTRGIPSLDRWKIAES</sequence>
<proteinExistence type="predicted"/>
<dbReference type="EMBL" id="JAPJZI010000001">
    <property type="protein sequence ID" value="MDA5398754.1"/>
    <property type="molecule type" value="Genomic_DNA"/>
</dbReference>
<reference evidence="3" key="1">
    <citation type="submission" date="2022-11" db="EMBL/GenBank/DDBJ databases">
        <title>Draft genome sequence of Hoeflea poritis E7-10 and Hoeflea prorocentri PM5-8, separated from scleractinian coral Porites lutea and marine dinoflagellate.</title>
        <authorList>
            <person name="Zhang G."/>
            <person name="Wei Q."/>
            <person name="Cai L."/>
        </authorList>
    </citation>
    <scope>NUCLEOTIDE SEQUENCE</scope>
    <source>
        <strain evidence="3">PM5-8</strain>
    </source>
</reference>